<evidence type="ECO:0000313" key="6">
    <source>
        <dbReference type="Proteomes" id="UP000054375"/>
    </source>
</evidence>
<dbReference type="Proteomes" id="UP000054375">
    <property type="component" value="Unassembled WGS sequence"/>
</dbReference>
<dbReference type="InterPro" id="IPR036390">
    <property type="entry name" value="WH_DNA-bd_sf"/>
</dbReference>
<evidence type="ECO:0000313" key="5">
    <source>
        <dbReference type="EMBL" id="KUN62789.1"/>
    </source>
</evidence>
<keyword evidence="2" id="KW-0238">DNA-binding</keyword>
<dbReference type="InterPro" id="IPR000524">
    <property type="entry name" value="Tscrpt_reg_HTH_GntR"/>
</dbReference>
<evidence type="ECO:0000259" key="4">
    <source>
        <dbReference type="PROSITE" id="PS50949"/>
    </source>
</evidence>
<name>A0A124HWV5_9ACTN</name>
<gene>
    <name evidence="5" type="ORF">AQJ54_30425</name>
</gene>
<dbReference type="InterPro" id="IPR036388">
    <property type="entry name" value="WH-like_DNA-bd_sf"/>
</dbReference>
<comment type="caution">
    <text evidence="5">The sequence shown here is derived from an EMBL/GenBank/DDBJ whole genome shotgun (WGS) entry which is preliminary data.</text>
</comment>
<dbReference type="InterPro" id="IPR011711">
    <property type="entry name" value="GntR_C"/>
</dbReference>
<dbReference type="SMART" id="SM00895">
    <property type="entry name" value="FCD"/>
    <property type="match status" value="1"/>
</dbReference>
<dbReference type="EMBL" id="LMWV01000024">
    <property type="protein sequence ID" value="KUN62789.1"/>
    <property type="molecule type" value="Genomic_DNA"/>
</dbReference>
<organism evidence="5 6">
    <name type="scientific">Streptomyces griseorubiginosus</name>
    <dbReference type="NCBI Taxonomy" id="67304"/>
    <lineage>
        <taxon>Bacteria</taxon>
        <taxon>Bacillati</taxon>
        <taxon>Actinomycetota</taxon>
        <taxon>Actinomycetes</taxon>
        <taxon>Kitasatosporales</taxon>
        <taxon>Streptomycetaceae</taxon>
        <taxon>Streptomyces</taxon>
    </lineage>
</organism>
<keyword evidence="6" id="KW-1185">Reference proteome</keyword>
<dbReference type="Pfam" id="PF07729">
    <property type="entry name" value="FCD"/>
    <property type="match status" value="1"/>
</dbReference>
<dbReference type="Gene3D" id="1.20.120.530">
    <property type="entry name" value="GntR ligand-binding domain-like"/>
    <property type="match status" value="1"/>
</dbReference>
<dbReference type="CDD" id="cd07377">
    <property type="entry name" value="WHTH_GntR"/>
    <property type="match status" value="1"/>
</dbReference>
<dbReference type="AlphaFoldDB" id="A0A124HWV5"/>
<protein>
    <submittedName>
        <fullName evidence="5">GntR family transcriptional regulator</fullName>
    </submittedName>
</protein>
<feature type="domain" description="HTH gntR-type" evidence="4">
    <location>
        <begin position="7"/>
        <end position="74"/>
    </location>
</feature>
<sequence length="216" mass="23461">MSSLDRSTLRERALHALRTAILAGQYRPGDHLGEVELAGRLGISRGTVREALRHLQQEGLLVPAARGMLQVHRLSPTEVRELYEVRAALEGLAVAGVIASAGREQAVEELRQALIRLDRAAGDFAAQVEADLAFHLLLCELSGNSMLVRTWRHLEGPIRVTVMSVGDERRRLPMSAARHEPIVDAVERGDEAGALEVLRSHMALAAAQLAGPGDQN</sequence>
<dbReference type="SUPFAM" id="SSF46785">
    <property type="entry name" value="Winged helix' DNA-binding domain"/>
    <property type="match status" value="1"/>
</dbReference>
<dbReference type="PANTHER" id="PTHR43537:SF5">
    <property type="entry name" value="UXU OPERON TRANSCRIPTIONAL REGULATOR"/>
    <property type="match status" value="1"/>
</dbReference>
<dbReference type="PROSITE" id="PS50949">
    <property type="entry name" value="HTH_GNTR"/>
    <property type="match status" value="1"/>
</dbReference>
<dbReference type="GO" id="GO:0003700">
    <property type="term" value="F:DNA-binding transcription factor activity"/>
    <property type="evidence" value="ECO:0007669"/>
    <property type="project" value="InterPro"/>
</dbReference>
<accession>A0A124HWV5</accession>
<evidence type="ECO:0000256" key="1">
    <source>
        <dbReference type="ARBA" id="ARBA00023015"/>
    </source>
</evidence>
<dbReference type="PRINTS" id="PR00035">
    <property type="entry name" value="HTHGNTR"/>
</dbReference>
<dbReference type="GO" id="GO:0003677">
    <property type="term" value="F:DNA binding"/>
    <property type="evidence" value="ECO:0007669"/>
    <property type="project" value="UniProtKB-KW"/>
</dbReference>
<proteinExistence type="predicted"/>
<dbReference type="InterPro" id="IPR008920">
    <property type="entry name" value="TF_FadR/GntR_C"/>
</dbReference>
<dbReference type="PANTHER" id="PTHR43537">
    <property type="entry name" value="TRANSCRIPTIONAL REGULATOR, GNTR FAMILY"/>
    <property type="match status" value="1"/>
</dbReference>
<dbReference type="SUPFAM" id="SSF48008">
    <property type="entry name" value="GntR ligand-binding domain-like"/>
    <property type="match status" value="1"/>
</dbReference>
<evidence type="ECO:0000256" key="2">
    <source>
        <dbReference type="ARBA" id="ARBA00023125"/>
    </source>
</evidence>
<dbReference type="Pfam" id="PF00392">
    <property type="entry name" value="GntR"/>
    <property type="match status" value="1"/>
</dbReference>
<dbReference type="Gene3D" id="1.10.10.10">
    <property type="entry name" value="Winged helix-like DNA-binding domain superfamily/Winged helix DNA-binding domain"/>
    <property type="match status" value="1"/>
</dbReference>
<keyword evidence="3" id="KW-0804">Transcription</keyword>
<dbReference type="SMART" id="SM00345">
    <property type="entry name" value="HTH_GNTR"/>
    <property type="match status" value="1"/>
</dbReference>
<reference evidence="5 6" key="1">
    <citation type="submission" date="2015-10" db="EMBL/GenBank/DDBJ databases">
        <title>Draft genome sequence of Streptomyces griseorubiginosus DSM 40469, type strain for the species Streptomyces griseorubiginosus.</title>
        <authorList>
            <person name="Ruckert C."/>
            <person name="Winkler A."/>
            <person name="Kalinowski J."/>
            <person name="Kampfer P."/>
            <person name="Glaeser S."/>
        </authorList>
    </citation>
    <scope>NUCLEOTIDE SEQUENCE [LARGE SCALE GENOMIC DNA]</scope>
    <source>
        <strain evidence="5 6">DSM 40469</strain>
    </source>
</reference>
<keyword evidence="1" id="KW-0805">Transcription regulation</keyword>
<evidence type="ECO:0000256" key="3">
    <source>
        <dbReference type="ARBA" id="ARBA00023163"/>
    </source>
</evidence>